<dbReference type="EMBL" id="CM042891">
    <property type="protein sequence ID" value="KAI4302371.1"/>
    <property type="molecule type" value="Genomic_DNA"/>
</dbReference>
<accession>A0ACB9KYX2</accession>
<evidence type="ECO:0000313" key="2">
    <source>
        <dbReference type="Proteomes" id="UP001057402"/>
    </source>
</evidence>
<comment type="caution">
    <text evidence="1">The sequence shown here is derived from an EMBL/GenBank/DDBJ whole genome shotgun (WGS) entry which is preliminary data.</text>
</comment>
<evidence type="ECO:0000313" key="1">
    <source>
        <dbReference type="EMBL" id="KAI4302371.1"/>
    </source>
</evidence>
<reference evidence="2" key="1">
    <citation type="journal article" date="2023" name="Front. Plant Sci.">
        <title>Chromosomal-level genome assembly of Melastoma candidum provides insights into trichome evolution.</title>
        <authorList>
            <person name="Zhong Y."/>
            <person name="Wu W."/>
            <person name="Sun C."/>
            <person name="Zou P."/>
            <person name="Liu Y."/>
            <person name="Dai S."/>
            <person name="Zhou R."/>
        </authorList>
    </citation>
    <scope>NUCLEOTIDE SEQUENCE [LARGE SCALE GENOMIC DNA]</scope>
</reference>
<proteinExistence type="predicted"/>
<protein>
    <submittedName>
        <fullName evidence="1">Uncharacterized protein</fullName>
    </submittedName>
</protein>
<gene>
    <name evidence="1" type="ORF">MLD38_038124</name>
</gene>
<dbReference type="Proteomes" id="UP001057402">
    <property type="component" value="Chromosome 12"/>
</dbReference>
<keyword evidence="2" id="KW-1185">Reference proteome</keyword>
<name>A0ACB9KYX2_9MYRT</name>
<organism evidence="1 2">
    <name type="scientific">Melastoma candidum</name>
    <dbReference type="NCBI Taxonomy" id="119954"/>
    <lineage>
        <taxon>Eukaryota</taxon>
        <taxon>Viridiplantae</taxon>
        <taxon>Streptophyta</taxon>
        <taxon>Embryophyta</taxon>
        <taxon>Tracheophyta</taxon>
        <taxon>Spermatophyta</taxon>
        <taxon>Magnoliopsida</taxon>
        <taxon>eudicotyledons</taxon>
        <taxon>Gunneridae</taxon>
        <taxon>Pentapetalae</taxon>
        <taxon>rosids</taxon>
        <taxon>malvids</taxon>
        <taxon>Myrtales</taxon>
        <taxon>Melastomataceae</taxon>
        <taxon>Melastomatoideae</taxon>
        <taxon>Melastomateae</taxon>
        <taxon>Melastoma</taxon>
    </lineage>
</organism>
<sequence length="473" mass="52712">MAFPFFEPLLLLLLFLIILVSTIYNLIQWLRTRPSCYLLAYECHKPSEDRKLSTDSCAHIVLRNHNLCIEDYRFLLKTMVNSGIGEETYAPSCFFSGHEANPSLSDAILEMEDVLFSTLNRLFSRTEILPKDVDILVVNVSLFSPAPSLASRIVNKYRMRSNIKTYNLSGMGCSASLVAVDLVDRLFATCRNSYAIVVSTESLTPSWYVGKERSMILSNCLFRSGGCSMLLTNREALKHRALLKLKCSVRTHLGSDDMAHRCCYQVEDDNGHLGFRLTKDLTGAASRAFSANLRVIVPTILPLTALVGHVTSSILRRVITKSTKTLDLKPGIEHFCIHPGGKAVIDGIGKSLGLSNHDLEPSRMALHRFGNTSAGGLWYVLGYMEAKGRLRKGDRILMISLGAGFKCNNCVWEVINDSEDVNIWEDCLDSYPPLSLANPFMEKYGWINDHDSGCIVDLLNSIREASRIANVNA</sequence>